<evidence type="ECO:0000256" key="5">
    <source>
        <dbReference type="ARBA" id="ARBA00022970"/>
    </source>
</evidence>
<dbReference type="Gene3D" id="1.20.1250.20">
    <property type="entry name" value="MFS general substrate transporter like domains"/>
    <property type="match status" value="1"/>
</dbReference>
<feature type="transmembrane region" description="Helical" evidence="9">
    <location>
        <begin position="414"/>
        <end position="435"/>
    </location>
</feature>
<feature type="transmembrane region" description="Helical" evidence="9">
    <location>
        <begin position="148"/>
        <end position="171"/>
    </location>
</feature>
<dbReference type="SUPFAM" id="SSF103473">
    <property type="entry name" value="MFS general substrate transporter"/>
    <property type="match status" value="1"/>
</dbReference>
<gene>
    <name evidence="10" type="ORF">PFFVO_03220</name>
</gene>
<evidence type="ECO:0000313" key="11">
    <source>
        <dbReference type="Proteomes" id="UP000030690"/>
    </source>
</evidence>
<evidence type="ECO:0000313" key="10">
    <source>
        <dbReference type="EMBL" id="ETW17876.1"/>
    </source>
</evidence>
<keyword evidence="4 9" id="KW-0812">Transmembrane</keyword>
<feature type="transmembrane region" description="Helical" evidence="9">
    <location>
        <begin position="88"/>
        <end position="107"/>
    </location>
</feature>
<comment type="subcellular location">
    <subcellularLocation>
        <location evidence="1">Membrane</location>
        <topology evidence="1">Multi-pass membrane protein</topology>
    </subcellularLocation>
</comment>
<evidence type="ECO:0008006" key="12">
    <source>
        <dbReference type="Google" id="ProtNLM"/>
    </source>
</evidence>
<evidence type="ECO:0000256" key="6">
    <source>
        <dbReference type="ARBA" id="ARBA00022989"/>
    </source>
</evidence>
<evidence type="ECO:0000256" key="1">
    <source>
        <dbReference type="ARBA" id="ARBA00004141"/>
    </source>
</evidence>
<evidence type="ECO:0000256" key="7">
    <source>
        <dbReference type="ARBA" id="ARBA00023136"/>
    </source>
</evidence>
<feature type="transmembrane region" description="Helical" evidence="9">
    <location>
        <begin position="455"/>
        <end position="473"/>
    </location>
</feature>
<evidence type="ECO:0000256" key="8">
    <source>
        <dbReference type="SAM" id="MobiDB-lite"/>
    </source>
</evidence>
<keyword evidence="7 9" id="KW-0472">Membrane</keyword>
<feature type="transmembrane region" description="Helical" evidence="9">
    <location>
        <begin position="203"/>
        <end position="223"/>
    </location>
</feature>
<protein>
    <recommendedName>
        <fullName evidence="12">Major facilitator superfamily (MFS) profile domain-containing protein</fullName>
    </recommendedName>
</protein>
<comment type="similarity">
    <text evidence="2">Belongs to the SLC43A transporter (TC 2.A.1.44) family.</text>
</comment>
<dbReference type="EMBL" id="KI925101">
    <property type="protein sequence ID" value="ETW17876.1"/>
    <property type="molecule type" value="Genomic_DNA"/>
</dbReference>
<feature type="region of interest" description="Disordered" evidence="8">
    <location>
        <begin position="1"/>
        <end position="42"/>
    </location>
</feature>
<evidence type="ECO:0000256" key="4">
    <source>
        <dbReference type="ARBA" id="ARBA00022692"/>
    </source>
</evidence>
<dbReference type="OrthoDB" id="330047at2759"/>
<reference evidence="10 11" key="1">
    <citation type="submission" date="2013-02" db="EMBL/GenBank/DDBJ databases">
        <title>The Genome Annotation of Plasmodium falciparum Vietnam Oak-Knoll (FVO).</title>
        <authorList>
            <consortium name="The Broad Institute Genome Sequencing Platform"/>
            <consortium name="The Broad Institute Genome Sequencing Center for Infectious Disease"/>
            <person name="Neafsey D."/>
            <person name="Hoffman S."/>
            <person name="Volkman S."/>
            <person name="Rosenthal P."/>
            <person name="Walker B."/>
            <person name="Young S.K."/>
            <person name="Zeng Q."/>
            <person name="Gargeya S."/>
            <person name="Fitzgerald M."/>
            <person name="Haas B."/>
            <person name="Abouelleil A."/>
            <person name="Allen A.W."/>
            <person name="Alvarado L."/>
            <person name="Arachchi H.M."/>
            <person name="Berlin A.M."/>
            <person name="Chapman S.B."/>
            <person name="Gainer-Dewar J."/>
            <person name="Goldberg J."/>
            <person name="Griggs A."/>
            <person name="Gujja S."/>
            <person name="Hansen M."/>
            <person name="Howarth C."/>
            <person name="Imamovic A."/>
            <person name="Ireland A."/>
            <person name="Larimer J."/>
            <person name="McCowan C."/>
            <person name="Murphy C."/>
            <person name="Pearson M."/>
            <person name="Poon T.W."/>
            <person name="Priest M."/>
            <person name="Roberts A."/>
            <person name="Saif S."/>
            <person name="Shea T."/>
            <person name="Sisk P."/>
            <person name="Sykes S."/>
            <person name="Wortman J."/>
            <person name="Nusbaum C."/>
            <person name="Birren B."/>
        </authorList>
    </citation>
    <scope>NUCLEOTIDE SEQUENCE [LARGE SCALE GENOMIC DNA]</scope>
    <source>
        <strain evidence="11">Vietnam Oak-Knoll (FVO)</strain>
    </source>
</reference>
<keyword evidence="6 9" id="KW-1133">Transmembrane helix</keyword>
<feature type="transmembrane region" description="Helical" evidence="9">
    <location>
        <begin position="570"/>
        <end position="592"/>
    </location>
</feature>
<accession>A0A024V4X9</accession>
<dbReference type="GO" id="GO:0006865">
    <property type="term" value="P:amino acid transport"/>
    <property type="evidence" value="ECO:0007669"/>
    <property type="project" value="UniProtKB-KW"/>
</dbReference>
<feature type="transmembrane region" description="Helical" evidence="9">
    <location>
        <begin position="270"/>
        <end position="288"/>
    </location>
</feature>
<organism evidence="10 11">
    <name type="scientific">Plasmodium falciparum Vietnam Oak-Knoll</name>
    <name type="common">FVO</name>
    <dbReference type="NCBI Taxonomy" id="1036723"/>
    <lineage>
        <taxon>Eukaryota</taxon>
        <taxon>Sar</taxon>
        <taxon>Alveolata</taxon>
        <taxon>Apicomplexa</taxon>
        <taxon>Aconoidasida</taxon>
        <taxon>Haemosporida</taxon>
        <taxon>Plasmodiidae</taxon>
        <taxon>Plasmodium</taxon>
        <taxon>Plasmodium (Laverania)</taxon>
    </lineage>
</organism>
<feature type="transmembrane region" description="Helical" evidence="9">
    <location>
        <begin position="505"/>
        <end position="527"/>
    </location>
</feature>
<proteinExistence type="inferred from homology"/>
<dbReference type="InterPro" id="IPR036259">
    <property type="entry name" value="MFS_trans_sf"/>
</dbReference>
<dbReference type="GO" id="GO:0016020">
    <property type="term" value="C:membrane"/>
    <property type="evidence" value="ECO:0007669"/>
    <property type="project" value="UniProtKB-SubCell"/>
</dbReference>
<dbReference type="PANTHER" id="PTHR20772">
    <property type="entry name" value="PROTEIN FMP42"/>
    <property type="match status" value="1"/>
</dbReference>
<feature type="transmembrane region" description="Helical" evidence="9">
    <location>
        <begin position="235"/>
        <end position="258"/>
    </location>
</feature>
<reference evidence="10 11" key="2">
    <citation type="submission" date="2013-02" db="EMBL/GenBank/DDBJ databases">
        <title>The Genome Sequence of Plasmodium falciparum Vietnam Oak-Knoll (FVO).</title>
        <authorList>
            <consortium name="The Broad Institute Genome Sequencing Platform"/>
            <consortium name="The Broad Institute Genome Sequencing Center for Infectious Disease"/>
            <person name="Neafsey D."/>
            <person name="Cheeseman I."/>
            <person name="Volkman S."/>
            <person name="Adams J."/>
            <person name="Walker B."/>
            <person name="Young S.K."/>
            <person name="Zeng Q."/>
            <person name="Gargeya S."/>
            <person name="Fitzgerald M."/>
            <person name="Haas B."/>
            <person name="Abouelleil A."/>
            <person name="Alvarado L."/>
            <person name="Arachchi H.M."/>
            <person name="Berlin A.M."/>
            <person name="Chapman S.B."/>
            <person name="Dewar J."/>
            <person name="Goldberg J."/>
            <person name="Griggs A."/>
            <person name="Gujja S."/>
            <person name="Hansen M."/>
            <person name="Howarth C."/>
            <person name="Imamovic A."/>
            <person name="Larimer J."/>
            <person name="McCowan C."/>
            <person name="Murphy C."/>
            <person name="Neiman D."/>
            <person name="Pearson M."/>
            <person name="Priest M."/>
            <person name="Roberts A."/>
            <person name="Saif S."/>
            <person name="Shea T."/>
            <person name="Sisk P."/>
            <person name="Sykes S."/>
            <person name="Wortman J."/>
            <person name="Nusbaum C."/>
            <person name="Birren B."/>
        </authorList>
    </citation>
    <scope>NUCLEOTIDE SEQUENCE [LARGE SCALE GENOMIC DNA]</scope>
    <source>
        <strain evidence="11">Vietnam Oak-Knoll (FVO)</strain>
    </source>
</reference>
<feature type="transmembrane region" description="Helical" evidence="9">
    <location>
        <begin position="178"/>
        <end position="197"/>
    </location>
</feature>
<dbReference type="AlphaFoldDB" id="A0A024V4X9"/>
<feature type="transmembrane region" description="Helical" evidence="9">
    <location>
        <begin position="480"/>
        <end position="499"/>
    </location>
</feature>
<name>A0A024V4X9_PLAFA</name>
<evidence type="ECO:0000256" key="3">
    <source>
        <dbReference type="ARBA" id="ARBA00022448"/>
    </source>
</evidence>
<dbReference type="InterPro" id="IPR052599">
    <property type="entry name" value="SLC43A_AATransporter"/>
</dbReference>
<feature type="compositionally biased region" description="Basic and acidic residues" evidence="8">
    <location>
        <begin position="14"/>
        <end position="34"/>
    </location>
</feature>
<feature type="transmembrane region" description="Helical" evidence="9">
    <location>
        <begin position="539"/>
        <end position="558"/>
    </location>
</feature>
<keyword evidence="5" id="KW-0029">Amino-acid transport</keyword>
<evidence type="ECO:0000256" key="2">
    <source>
        <dbReference type="ARBA" id="ARBA00006595"/>
    </source>
</evidence>
<keyword evidence="3" id="KW-0813">Transport</keyword>
<evidence type="ECO:0000256" key="9">
    <source>
        <dbReference type="SAM" id="Phobius"/>
    </source>
</evidence>
<dbReference type="Proteomes" id="UP000030690">
    <property type="component" value="Unassembled WGS sequence"/>
</dbReference>
<dbReference type="PANTHER" id="PTHR20772:SF2">
    <property type="entry name" value="PROTEIN FMP42"/>
    <property type="match status" value="1"/>
</dbReference>
<sequence length="609" mass="70171">MSSKKKSTIILSHSGKEDVSVSAEKKEISKREMSSNDNVNNNEKKKGLLSYLSLKGYDMPSSLDDLLKKEEIRLSSEQKTPFNINRSVLLFVYFMLIVLTNRLFFGWPNLSNLLFREDTYIWKCQKNEHGEYDRFDDKRYSCDEQDKAVQTIFIFGSSAYFAFSFFNGLIVDYLGSRFSMLLGHILNLIGWVLMLMSNEHFDAYVIGGIFMSASIDLASFSTLNASGLFPGNENLIVNIISGAGSLSTGTMTILDLIITRYNLPFKTFMLWYMCISVSFFFLLTIFLFPKNRYYRQYEFDNYYNNKEIDLKDYEDFDNSTKKIYDHDKKKDGHQYNNNVHSTVGVNNSLVVKKHEGGINRRELELKNVNSSKHVFNDLENNDSKKDEYAASTNNSSNLVKSKFNIFNSPTVKDLIKIFTCAHFLCLWIYGPLNAIYNTFYFSVVENILSKDKNDILGYILPFSFIPCVLLGNLSDKFGVMLMFTYELIFAFSMYAFSYIKSNWAQWISVISNALYSACANGQLWTFISFTFSSKYHSTLIGFLNLVCGMVSFVRLSLFEWAKYTNYDFTYINLFILALIVVNIVVVICMVFIRRVKGEKVTYGDDASSK</sequence>